<dbReference type="PATRIC" id="fig|299146.4.peg.5702"/>
<comment type="function">
    <text evidence="3">Nucleoside triphosphate pyrophosphatase. May have a dual role in cell division arrest and in preventing the incorporation of modified nucleotides into cellular nucleic acids.</text>
</comment>
<protein>
    <recommendedName>
        <fullName evidence="3">Nucleoside triphosphate pyrophosphatase</fullName>
        <ecNumber evidence="3">3.6.1.9</ecNumber>
    </recommendedName>
    <alternativeName>
        <fullName evidence="3">Nucleotide pyrophosphatase</fullName>
        <shortName evidence="3">Nucleotide PPase</shortName>
    </alternativeName>
</protein>
<keyword evidence="5" id="KW-1185">Reference proteome</keyword>
<sequence>MLSSVPLRLVLASQSPARRKLLQAAGIEPDVLVSGVDESQVVSDQAEELCLELARLKAQAVLGRLRATPDERTLVLGCDSVLAFDGEILGKPADAADATRRWQRMRGRSGVLHTGHCLVDVVHESRAEGVASTTVHFADISDEEIAAYVATGEPLAVAGAFTIDGLGGAFLTGIEGDPGTVVGLSLPLLRTLLGELGLRVTDLWTKVAPGGQEIEHLG</sequence>
<dbReference type="CDD" id="cd00555">
    <property type="entry name" value="Maf"/>
    <property type="match status" value="1"/>
</dbReference>
<dbReference type="OrthoDB" id="3527985at2"/>
<dbReference type="EC" id="3.6.1.9" evidence="3"/>
<gene>
    <name evidence="4" type="ORF">GA0070621_5528</name>
</gene>
<dbReference type="Proteomes" id="UP000198765">
    <property type="component" value="Chromosome I"/>
</dbReference>
<dbReference type="GO" id="GO:0047429">
    <property type="term" value="F:nucleoside triphosphate diphosphatase activity"/>
    <property type="evidence" value="ECO:0007669"/>
    <property type="project" value="UniProtKB-EC"/>
</dbReference>
<evidence type="ECO:0000313" key="5">
    <source>
        <dbReference type="Proteomes" id="UP000198765"/>
    </source>
</evidence>
<reference evidence="4 5" key="1">
    <citation type="submission" date="2016-06" db="EMBL/GenBank/DDBJ databases">
        <authorList>
            <person name="Kjaerup R.B."/>
            <person name="Dalgaard T.S."/>
            <person name="Juul-Madsen H.R."/>
        </authorList>
    </citation>
    <scope>NUCLEOTIDE SEQUENCE [LARGE SCALE GENOMIC DNA]</scope>
    <source>
        <strain evidence="4 5">DSM 45248</strain>
    </source>
</reference>
<comment type="catalytic activity">
    <reaction evidence="3">
        <text>a ribonucleoside 5'-triphosphate + H2O = a ribonucleoside 5'-phosphate + diphosphate + H(+)</text>
        <dbReference type="Rhea" id="RHEA:23996"/>
        <dbReference type="ChEBI" id="CHEBI:15377"/>
        <dbReference type="ChEBI" id="CHEBI:15378"/>
        <dbReference type="ChEBI" id="CHEBI:33019"/>
        <dbReference type="ChEBI" id="CHEBI:58043"/>
        <dbReference type="ChEBI" id="CHEBI:61557"/>
        <dbReference type="EC" id="3.6.1.9"/>
    </reaction>
</comment>
<dbReference type="Pfam" id="PF02545">
    <property type="entry name" value="Maf"/>
    <property type="match status" value="1"/>
</dbReference>
<keyword evidence="2 3" id="KW-0378">Hydrolase</keyword>
<comment type="similarity">
    <text evidence="3">Belongs to the Maf family.</text>
</comment>
<dbReference type="PANTHER" id="PTHR43213">
    <property type="entry name" value="BIFUNCTIONAL DTTP/UTP PYROPHOSPHATASE/METHYLTRANSFERASE PROTEIN-RELATED"/>
    <property type="match status" value="1"/>
</dbReference>
<dbReference type="Gene3D" id="3.90.950.10">
    <property type="match status" value="1"/>
</dbReference>
<evidence type="ECO:0000313" key="4">
    <source>
        <dbReference type="EMBL" id="SBT54559.1"/>
    </source>
</evidence>
<comment type="cofactor">
    <cofactor evidence="1 3">
        <name>a divalent metal cation</name>
        <dbReference type="ChEBI" id="CHEBI:60240"/>
    </cofactor>
</comment>
<dbReference type="NCBIfam" id="TIGR00172">
    <property type="entry name" value="maf"/>
    <property type="match status" value="1"/>
</dbReference>
<keyword evidence="3" id="KW-0963">Cytoplasm</keyword>
<evidence type="ECO:0000256" key="1">
    <source>
        <dbReference type="ARBA" id="ARBA00001968"/>
    </source>
</evidence>
<dbReference type="GO" id="GO:0009117">
    <property type="term" value="P:nucleotide metabolic process"/>
    <property type="evidence" value="ECO:0007669"/>
    <property type="project" value="UniProtKB-KW"/>
</dbReference>
<dbReference type="PANTHER" id="PTHR43213:SF5">
    <property type="entry name" value="BIFUNCTIONAL DTTP_UTP PYROPHOSPHATASE_METHYLTRANSFERASE PROTEIN-RELATED"/>
    <property type="match status" value="1"/>
</dbReference>
<dbReference type="InterPro" id="IPR029001">
    <property type="entry name" value="ITPase-like_fam"/>
</dbReference>
<organism evidence="4 5">
    <name type="scientific">Micromonospora narathiwatensis</name>
    <dbReference type="NCBI Taxonomy" id="299146"/>
    <lineage>
        <taxon>Bacteria</taxon>
        <taxon>Bacillati</taxon>
        <taxon>Actinomycetota</taxon>
        <taxon>Actinomycetes</taxon>
        <taxon>Micromonosporales</taxon>
        <taxon>Micromonosporaceae</taxon>
        <taxon>Micromonospora</taxon>
    </lineage>
</organism>
<dbReference type="InterPro" id="IPR003697">
    <property type="entry name" value="Maf-like"/>
</dbReference>
<evidence type="ECO:0000256" key="3">
    <source>
        <dbReference type="HAMAP-Rule" id="MF_00528"/>
    </source>
</evidence>
<accession>A0A1A9AEJ3</accession>
<keyword evidence="3" id="KW-0546">Nucleotide metabolism</keyword>
<comment type="caution">
    <text evidence="3">Lacks conserved residue(s) required for the propagation of feature annotation.</text>
</comment>
<comment type="subcellular location">
    <subcellularLocation>
        <location evidence="3">Cytoplasm</location>
    </subcellularLocation>
</comment>
<dbReference type="AlphaFoldDB" id="A0A1A9AEJ3"/>
<dbReference type="PIRSF" id="PIRSF006305">
    <property type="entry name" value="Maf"/>
    <property type="match status" value="1"/>
</dbReference>
<evidence type="ECO:0000256" key="2">
    <source>
        <dbReference type="ARBA" id="ARBA00022801"/>
    </source>
</evidence>
<dbReference type="SUPFAM" id="SSF52972">
    <property type="entry name" value="ITPase-like"/>
    <property type="match status" value="1"/>
</dbReference>
<proteinExistence type="inferred from homology"/>
<dbReference type="HAMAP" id="MF_00528">
    <property type="entry name" value="Maf"/>
    <property type="match status" value="1"/>
</dbReference>
<feature type="active site" description="Proton acceptor" evidence="3">
    <location>
        <position position="79"/>
    </location>
</feature>
<dbReference type="GO" id="GO:0005737">
    <property type="term" value="C:cytoplasm"/>
    <property type="evidence" value="ECO:0007669"/>
    <property type="project" value="UniProtKB-SubCell"/>
</dbReference>
<dbReference type="RefSeq" id="WP_091201116.1">
    <property type="nucleotide sequence ID" value="NZ_LT594324.1"/>
</dbReference>
<name>A0A1A9AEJ3_9ACTN</name>
<comment type="catalytic activity">
    <reaction evidence="3">
        <text>a 2'-deoxyribonucleoside 5'-triphosphate + H2O = a 2'-deoxyribonucleoside 5'-phosphate + diphosphate + H(+)</text>
        <dbReference type="Rhea" id="RHEA:44644"/>
        <dbReference type="ChEBI" id="CHEBI:15377"/>
        <dbReference type="ChEBI" id="CHEBI:15378"/>
        <dbReference type="ChEBI" id="CHEBI:33019"/>
        <dbReference type="ChEBI" id="CHEBI:61560"/>
        <dbReference type="ChEBI" id="CHEBI:65317"/>
        <dbReference type="EC" id="3.6.1.9"/>
    </reaction>
</comment>
<dbReference type="EMBL" id="LT594324">
    <property type="protein sequence ID" value="SBT54559.1"/>
    <property type="molecule type" value="Genomic_DNA"/>
</dbReference>